<dbReference type="InterPro" id="IPR018060">
    <property type="entry name" value="HTH_AraC"/>
</dbReference>
<evidence type="ECO:0000256" key="2">
    <source>
        <dbReference type="ARBA" id="ARBA00023125"/>
    </source>
</evidence>
<dbReference type="PANTHER" id="PTHR47893">
    <property type="entry name" value="REGULATORY PROTEIN PCHR"/>
    <property type="match status" value="1"/>
</dbReference>
<dbReference type="PROSITE" id="PS01124">
    <property type="entry name" value="HTH_ARAC_FAMILY_2"/>
    <property type="match status" value="1"/>
</dbReference>
<dbReference type="Pfam" id="PF12833">
    <property type="entry name" value="HTH_18"/>
    <property type="match status" value="1"/>
</dbReference>
<dbReference type="InterPro" id="IPR053142">
    <property type="entry name" value="PchR_regulatory_protein"/>
</dbReference>
<dbReference type="RefSeq" id="WP_048644172.1">
    <property type="nucleotide sequence ID" value="NZ_CAXBGM010000100.1"/>
</dbReference>
<dbReference type="GO" id="GO:0003700">
    <property type="term" value="F:DNA-binding transcription factor activity"/>
    <property type="evidence" value="ECO:0007669"/>
    <property type="project" value="InterPro"/>
</dbReference>
<dbReference type="Proteomes" id="UP000036520">
    <property type="component" value="Chromosome"/>
</dbReference>
<organism evidence="5 6">
    <name type="scientific">Cyclobacterium amurskyense</name>
    <dbReference type="NCBI Taxonomy" id="320787"/>
    <lineage>
        <taxon>Bacteria</taxon>
        <taxon>Pseudomonadati</taxon>
        <taxon>Bacteroidota</taxon>
        <taxon>Cytophagia</taxon>
        <taxon>Cytophagales</taxon>
        <taxon>Cyclobacteriaceae</taxon>
        <taxon>Cyclobacterium</taxon>
    </lineage>
</organism>
<dbReference type="GO" id="GO:0043565">
    <property type="term" value="F:sequence-specific DNA binding"/>
    <property type="evidence" value="ECO:0007669"/>
    <property type="project" value="InterPro"/>
</dbReference>
<evidence type="ECO:0000313" key="6">
    <source>
        <dbReference type="Proteomes" id="UP000036520"/>
    </source>
</evidence>
<dbReference type="STRING" id="320787.CA2015_4837"/>
<dbReference type="SMART" id="SM00342">
    <property type="entry name" value="HTH_ARAC"/>
    <property type="match status" value="1"/>
</dbReference>
<accession>A0A0H4PJ55</accession>
<dbReference type="Gene3D" id="1.10.10.60">
    <property type="entry name" value="Homeodomain-like"/>
    <property type="match status" value="1"/>
</dbReference>
<dbReference type="KEGG" id="camu:CA2015_4837"/>
<dbReference type="PATRIC" id="fig|320787.5.peg.5292"/>
<dbReference type="AlphaFoldDB" id="A0A0H4PJ55"/>
<dbReference type="EMBL" id="CP012040">
    <property type="protein sequence ID" value="AKP54159.1"/>
    <property type="molecule type" value="Genomic_DNA"/>
</dbReference>
<protein>
    <submittedName>
        <fullName evidence="5">Regulatory protein</fullName>
    </submittedName>
</protein>
<proteinExistence type="predicted"/>
<sequence>MTTISLTSTTIKNMFDELNQNFNGNLSIGVKEHVLDIDNEFGKGRIRGITFKSGISLLEFDVKFLQDFTLLAGTSKNPPICFAYCLKGKVSHSFGSQQAKNTLENFQTGILTNRAFEENRLYFEKDEHVKISLIVVKTSSNQNILKQHNLNYRIQKSFINGDRPKNSIYVGSYNLKIADKIQQLEAIQQRGIVRSLMIEGLVHMILAHEIQQHSDDLKNRSFNRGNLNSKEMDIIRKISIDIQNSPEAQHCISTLSRLSGLAPGKLQEGFKLMHGTTVSDYIRAVRVEKAEELIKTSDLNISEVVYSVGFTSRSYFSKIFRQKYNCSPKEYKVHQQLMSLSA</sequence>
<evidence type="ECO:0000256" key="1">
    <source>
        <dbReference type="ARBA" id="ARBA00023015"/>
    </source>
</evidence>
<dbReference type="OrthoDB" id="9779074at2"/>
<dbReference type="PRINTS" id="PR00032">
    <property type="entry name" value="HTHARAC"/>
</dbReference>
<dbReference type="InterPro" id="IPR009057">
    <property type="entry name" value="Homeodomain-like_sf"/>
</dbReference>
<evidence type="ECO:0000313" key="5">
    <source>
        <dbReference type="EMBL" id="AKP54159.1"/>
    </source>
</evidence>
<name>A0A0H4PJ55_9BACT</name>
<dbReference type="InterPro" id="IPR020449">
    <property type="entry name" value="Tscrpt_reg_AraC-type_HTH"/>
</dbReference>
<dbReference type="SUPFAM" id="SSF46689">
    <property type="entry name" value="Homeodomain-like"/>
    <property type="match status" value="1"/>
</dbReference>
<keyword evidence="1" id="KW-0805">Transcription regulation</keyword>
<evidence type="ECO:0000256" key="3">
    <source>
        <dbReference type="ARBA" id="ARBA00023163"/>
    </source>
</evidence>
<keyword evidence="3" id="KW-0804">Transcription</keyword>
<evidence type="ECO:0000259" key="4">
    <source>
        <dbReference type="PROSITE" id="PS01124"/>
    </source>
</evidence>
<dbReference type="PANTHER" id="PTHR47893:SF1">
    <property type="entry name" value="REGULATORY PROTEIN PCHR"/>
    <property type="match status" value="1"/>
</dbReference>
<keyword evidence="6" id="KW-1185">Reference proteome</keyword>
<reference evidence="5 6" key="1">
    <citation type="submission" date="2015-07" db="EMBL/GenBank/DDBJ databases">
        <authorList>
            <person name="Kim K.M."/>
        </authorList>
    </citation>
    <scope>NUCLEOTIDE SEQUENCE [LARGE SCALE GENOMIC DNA]</scope>
    <source>
        <strain evidence="5 6">KCTC 12363</strain>
    </source>
</reference>
<keyword evidence="2" id="KW-0238">DNA-binding</keyword>
<gene>
    <name evidence="5" type="ORF">CA2015_4837</name>
</gene>
<feature type="domain" description="HTH araC/xylS-type" evidence="4">
    <location>
        <begin position="232"/>
        <end position="334"/>
    </location>
</feature>